<dbReference type="EMBL" id="UZAI01009813">
    <property type="protein sequence ID" value="VDP05838.1"/>
    <property type="molecule type" value="Genomic_DNA"/>
</dbReference>
<evidence type="ECO:0000313" key="4">
    <source>
        <dbReference type="Proteomes" id="UP000277204"/>
    </source>
</evidence>
<dbReference type="AlphaFoldDB" id="A0A3P8B7N3"/>
<keyword evidence="4" id="KW-1185">Reference proteome</keyword>
<sequence length="117" mass="13467">MYTCVYRMLKVKIIEIIHLNLFFFFIKDCFVILMDATVATGAAAIMAMRILVEHDVPEDKIILISLIMASQGVHSVAYTYPKHIDTHYSTTNPLNIKLFLSDCHVCHLYTNLQKVFQ</sequence>
<organism evidence="3 4">
    <name type="scientific">Schistosoma margrebowiei</name>
    <dbReference type="NCBI Taxonomy" id="48269"/>
    <lineage>
        <taxon>Eukaryota</taxon>
        <taxon>Metazoa</taxon>
        <taxon>Spiralia</taxon>
        <taxon>Lophotrochozoa</taxon>
        <taxon>Platyhelminthes</taxon>
        <taxon>Trematoda</taxon>
        <taxon>Digenea</taxon>
        <taxon>Strigeidida</taxon>
        <taxon>Schistosomatoidea</taxon>
        <taxon>Schistosomatidae</taxon>
        <taxon>Schistosoma</taxon>
    </lineage>
</organism>
<dbReference type="InterPro" id="IPR000836">
    <property type="entry name" value="PRTase_dom"/>
</dbReference>
<dbReference type="SUPFAM" id="SSF53271">
    <property type="entry name" value="PRTase-like"/>
    <property type="match status" value="1"/>
</dbReference>
<dbReference type="Pfam" id="PF14681">
    <property type="entry name" value="UPRTase"/>
    <property type="match status" value="1"/>
</dbReference>
<keyword evidence="1" id="KW-0472">Membrane</keyword>
<feature type="domain" description="Phosphoribosyltransferase" evidence="2">
    <location>
        <begin position="26"/>
        <end position="82"/>
    </location>
</feature>
<evidence type="ECO:0000313" key="3">
    <source>
        <dbReference type="EMBL" id="VDP05838.1"/>
    </source>
</evidence>
<dbReference type="InterPro" id="IPR029057">
    <property type="entry name" value="PRTase-like"/>
</dbReference>
<keyword evidence="1" id="KW-0812">Transmembrane</keyword>
<name>A0A3P8B7N3_9TREM</name>
<evidence type="ECO:0000259" key="2">
    <source>
        <dbReference type="Pfam" id="PF14681"/>
    </source>
</evidence>
<protein>
    <recommendedName>
        <fullName evidence="2">Phosphoribosyltransferase domain-containing protein</fullName>
    </recommendedName>
</protein>
<evidence type="ECO:0000256" key="1">
    <source>
        <dbReference type="SAM" id="Phobius"/>
    </source>
</evidence>
<proteinExistence type="predicted"/>
<feature type="transmembrane region" description="Helical" evidence="1">
    <location>
        <begin position="21"/>
        <end position="49"/>
    </location>
</feature>
<dbReference type="Proteomes" id="UP000277204">
    <property type="component" value="Unassembled WGS sequence"/>
</dbReference>
<reference evidence="3 4" key="1">
    <citation type="submission" date="2018-11" db="EMBL/GenBank/DDBJ databases">
        <authorList>
            <consortium name="Pathogen Informatics"/>
        </authorList>
    </citation>
    <scope>NUCLEOTIDE SEQUENCE [LARGE SCALE GENOMIC DNA]</scope>
    <source>
        <strain evidence="3 4">Zambia</strain>
    </source>
</reference>
<gene>
    <name evidence="3" type="ORF">SMRZ_LOCUS13374</name>
</gene>
<accession>A0A3P8B7N3</accession>
<dbReference type="Gene3D" id="3.40.50.2020">
    <property type="match status" value="1"/>
</dbReference>
<keyword evidence="1" id="KW-1133">Transmembrane helix</keyword>